<sequence>MYKYIFRRILLLIPVLLGVSFVVFSIMYFTPGDPAKLILGERAPADEVQALREQMGLDKPYIVRFFNFLKGAVTGDLGRSYSTKRPVTEELFARFPATLQLAAAAIVIAVCLGIPIGIISATKQYSAFDMIFMVLALVGVSMPNFWQGLMMVLLFSIVLGWLPSSGYGTFAHLIMPALTIGTSTMALIARMTRSSMLEVVRQDYIRTARAKGLSELVVINRHALKNALIPIVTVIGLQFGNLLGGAVLTETIFAWPGVGRLMVDSIRQKDFPMVQGGVLLLAITFSIVNLAVDILYAYIDPRIKAQYK</sequence>
<feature type="domain" description="ABC transmembrane type-1" evidence="12">
    <location>
        <begin position="95"/>
        <end position="296"/>
    </location>
</feature>
<proteinExistence type="inferred from homology"/>
<dbReference type="Pfam" id="PF19300">
    <property type="entry name" value="BPD_transp_1_N"/>
    <property type="match status" value="1"/>
</dbReference>
<dbReference type="Gene3D" id="1.10.3720.10">
    <property type="entry name" value="MetI-like"/>
    <property type="match status" value="1"/>
</dbReference>
<feature type="transmembrane region" description="Helical" evidence="11">
    <location>
        <begin position="99"/>
        <end position="119"/>
    </location>
</feature>
<evidence type="ECO:0000256" key="11">
    <source>
        <dbReference type="RuleBase" id="RU363032"/>
    </source>
</evidence>
<keyword evidence="5 11" id="KW-0812">Transmembrane</keyword>
<evidence type="ECO:0000256" key="8">
    <source>
        <dbReference type="ARBA" id="ARBA00023112"/>
    </source>
</evidence>
<dbReference type="PANTHER" id="PTHR43163">
    <property type="entry name" value="DIPEPTIDE TRANSPORT SYSTEM PERMEASE PROTEIN DPPB-RELATED"/>
    <property type="match status" value="1"/>
</dbReference>
<dbReference type="PROSITE" id="PS50928">
    <property type="entry name" value="ABC_TM1"/>
    <property type="match status" value="1"/>
</dbReference>
<keyword evidence="6 11" id="KW-1133">Transmembrane helix</keyword>
<feature type="transmembrane region" description="Helical" evidence="11">
    <location>
        <begin position="170"/>
        <end position="189"/>
    </location>
</feature>
<dbReference type="InterPro" id="IPR045621">
    <property type="entry name" value="BPD_transp_1_N"/>
</dbReference>
<evidence type="ECO:0000256" key="2">
    <source>
        <dbReference type="ARBA" id="ARBA00022448"/>
    </source>
</evidence>
<keyword evidence="8" id="KW-0921">Nickel transport</keyword>
<dbReference type="Proteomes" id="UP000595917">
    <property type="component" value="Chromosome"/>
</dbReference>
<evidence type="ECO:0000256" key="7">
    <source>
        <dbReference type="ARBA" id="ARBA00023065"/>
    </source>
</evidence>
<keyword evidence="9 11" id="KW-0472">Membrane</keyword>
<accession>A0A7T7XQ78</accession>
<dbReference type="CDD" id="cd06261">
    <property type="entry name" value="TM_PBP2"/>
    <property type="match status" value="1"/>
</dbReference>
<feature type="transmembrane region" description="Helical" evidence="11">
    <location>
        <begin position="278"/>
        <end position="299"/>
    </location>
</feature>
<dbReference type="EMBL" id="CP067089">
    <property type="protein sequence ID" value="QQO10434.1"/>
    <property type="molecule type" value="Genomic_DNA"/>
</dbReference>
<evidence type="ECO:0000256" key="9">
    <source>
        <dbReference type="ARBA" id="ARBA00023136"/>
    </source>
</evidence>
<reference evidence="13" key="1">
    <citation type="submission" date="2021-01" db="EMBL/GenBank/DDBJ databases">
        <title>Description of Breznakiella homolactica.</title>
        <authorList>
            <person name="Song Y."/>
            <person name="Brune A."/>
        </authorList>
    </citation>
    <scope>NUCLEOTIDE SEQUENCE</scope>
    <source>
        <strain evidence="13">RmG30</strain>
    </source>
</reference>
<keyword evidence="7" id="KW-0406">Ion transport</keyword>
<feature type="transmembrane region" description="Helical" evidence="11">
    <location>
        <begin position="228"/>
        <end position="258"/>
    </location>
</feature>
<protein>
    <submittedName>
        <fullName evidence="13">ABC transporter permease</fullName>
    </submittedName>
</protein>
<evidence type="ECO:0000256" key="3">
    <source>
        <dbReference type="ARBA" id="ARBA00022475"/>
    </source>
</evidence>
<evidence type="ECO:0000313" key="13">
    <source>
        <dbReference type="EMBL" id="QQO10434.1"/>
    </source>
</evidence>
<evidence type="ECO:0000256" key="10">
    <source>
        <dbReference type="ARBA" id="ARBA00024202"/>
    </source>
</evidence>
<gene>
    <name evidence="13" type="ORF">JFL75_05815</name>
</gene>
<dbReference type="SUPFAM" id="SSF161098">
    <property type="entry name" value="MetI-like"/>
    <property type="match status" value="1"/>
</dbReference>
<keyword evidence="3" id="KW-1003">Cell membrane</keyword>
<dbReference type="KEGG" id="bhc:JFL75_05815"/>
<feature type="transmembrane region" description="Helical" evidence="11">
    <location>
        <begin position="9"/>
        <end position="29"/>
    </location>
</feature>
<organism evidence="13 14">
    <name type="scientific">Breznakiella homolactica</name>
    <dbReference type="NCBI Taxonomy" id="2798577"/>
    <lineage>
        <taxon>Bacteria</taxon>
        <taxon>Pseudomonadati</taxon>
        <taxon>Spirochaetota</taxon>
        <taxon>Spirochaetia</taxon>
        <taxon>Spirochaetales</taxon>
        <taxon>Breznakiellaceae</taxon>
        <taxon>Breznakiella</taxon>
    </lineage>
</organism>
<dbReference type="InterPro" id="IPR000515">
    <property type="entry name" value="MetI-like"/>
</dbReference>
<keyword evidence="2 11" id="KW-0813">Transport</keyword>
<dbReference type="PANTHER" id="PTHR43163:SF6">
    <property type="entry name" value="DIPEPTIDE TRANSPORT SYSTEM PERMEASE PROTEIN DPPB-RELATED"/>
    <property type="match status" value="1"/>
</dbReference>
<comment type="subcellular location">
    <subcellularLocation>
        <location evidence="1 11">Cell membrane</location>
        <topology evidence="1 11">Multi-pass membrane protein</topology>
    </subcellularLocation>
</comment>
<evidence type="ECO:0000256" key="5">
    <source>
        <dbReference type="ARBA" id="ARBA00022692"/>
    </source>
</evidence>
<dbReference type="AlphaFoldDB" id="A0A7T7XQ78"/>
<evidence type="ECO:0000256" key="6">
    <source>
        <dbReference type="ARBA" id="ARBA00022989"/>
    </source>
</evidence>
<dbReference type="GO" id="GO:0005886">
    <property type="term" value="C:plasma membrane"/>
    <property type="evidence" value="ECO:0007669"/>
    <property type="project" value="UniProtKB-SubCell"/>
</dbReference>
<feature type="transmembrane region" description="Helical" evidence="11">
    <location>
        <begin position="131"/>
        <end position="158"/>
    </location>
</feature>
<evidence type="ECO:0000313" key="14">
    <source>
        <dbReference type="Proteomes" id="UP000595917"/>
    </source>
</evidence>
<evidence type="ECO:0000256" key="4">
    <source>
        <dbReference type="ARBA" id="ARBA00022596"/>
    </source>
</evidence>
<dbReference type="RefSeq" id="WP_215627738.1">
    <property type="nucleotide sequence ID" value="NZ_CP067089.2"/>
</dbReference>
<comment type="similarity">
    <text evidence="10">Belongs to the binding-protein-dependent transport system permease family. OppBC subfamily.</text>
</comment>
<dbReference type="InterPro" id="IPR050045">
    <property type="entry name" value="Opp2B"/>
</dbReference>
<keyword evidence="4" id="KW-0533">Nickel</keyword>
<keyword evidence="14" id="KW-1185">Reference proteome</keyword>
<dbReference type="GO" id="GO:0015099">
    <property type="term" value="F:nickel cation transmembrane transporter activity"/>
    <property type="evidence" value="ECO:0007669"/>
    <property type="project" value="InterPro"/>
</dbReference>
<evidence type="ECO:0000256" key="1">
    <source>
        <dbReference type="ARBA" id="ARBA00004651"/>
    </source>
</evidence>
<dbReference type="InterPro" id="IPR035906">
    <property type="entry name" value="MetI-like_sf"/>
</dbReference>
<dbReference type="Pfam" id="PF00528">
    <property type="entry name" value="BPD_transp_1"/>
    <property type="match status" value="1"/>
</dbReference>
<evidence type="ECO:0000259" key="12">
    <source>
        <dbReference type="PROSITE" id="PS50928"/>
    </source>
</evidence>
<name>A0A7T7XQ78_9SPIR</name>
<dbReference type="NCBIfam" id="NF045470">
    <property type="entry name" value="Opp2B"/>
    <property type="match status" value="1"/>
</dbReference>